<reference evidence="3" key="1">
    <citation type="journal article" date="2019" name="Int. J. Syst. Evol. Microbiol.">
        <title>The Global Catalogue of Microorganisms (GCM) 10K type strain sequencing project: providing services to taxonomists for standard genome sequencing and annotation.</title>
        <authorList>
            <consortium name="The Broad Institute Genomics Platform"/>
            <consortium name="The Broad Institute Genome Sequencing Center for Infectious Disease"/>
            <person name="Wu L."/>
            <person name="Ma J."/>
        </authorList>
    </citation>
    <scope>NUCLEOTIDE SEQUENCE [LARGE SCALE GENOMIC DNA]</scope>
    <source>
        <strain evidence="3">KCTC 3950</strain>
    </source>
</reference>
<protein>
    <submittedName>
        <fullName evidence="2">Uncharacterized protein</fullName>
    </submittedName>
</protein>
<evidence type="ECO:0000313" key="3">
    <source>
        <dbReference type="Proteomes" id="UP001597541"/>
    </source>
</evidence>
<keyword evidence="3" id="KW-1185">Reference proteome</keyword>
<keyword evidence="1" id="KW-0812">Transmembrane</keyword>
<dbReference type="EMBL" id="JBHUME010000011">
    <property type="protein sequence ID" value="MFD2614314.1"/>
    <property type="molecule type" value="Genomic_DNA"/>
</dbReference>
<name>A0ABW5PID7_9BACL</name>
<dbReference type="Proteomes" id="UP001597541">
    <property type="component" value="Unassembled WGS sequence"/>
</dbReference>
<evidence type="ECO:0000256" key="1">
    <source>
        <dbReference type="SAM" id="Phobius"/>
    </source>
</evidence>
<sequence>MSRRKKQKVVFMVVSIPKVKQIILIDVIAGTAVYYAFQFSFQSTGIATAVSMVFSSLVRRELRRRNSSLQKIPWPALAGPHVFRTVRIQ</sequence>
<dbReference type="RefSeq" id="WP_377605035.1">
    <property type="nucleotide sequence ID" value="NZ_JBHUME010000011.1"/>
</dbReference>
<organism evidence="2 3">
    <name type="scientific">Paenibacillus gansuensis</name>
    <dbReference type="NCBI Taxonomy" id="306542"/>
    <lineage>
        <taxon>Bacteria</taxon>
        <taxon>Bacillati</taxon>
        <taxon>Bacillota</taxon>
        <taxon>Bacilli</taxon>
        <taxon>Bacillales</taxon>
        <taxon>Paenibacillaceae</taxon>
        <taxon>Paenibacillus</taxon>
    </lineage>
</organism>
<keyword evidence="1" id="KW-0472">Membrane</keyword>
<keyword evidence="1" id="KW-1133">Transmembrane helix</keyword>
<proteinExistence type="predicted"/>
<evidence type="ECO:0000313" key="2">
    <source>
        <dbReference type="EMBL" id="MFD2614314.1"/>
    </source>
</evidence>
<feature type="transmembrane region" description="Helical" evidence="1">
    <location>
        <begin position="43"/>
        <end position="62"/>
    </location>
</feature>
<feature type="transmembrane region" description="Helical" evidence="1">
    <location>
        <begin position="21"/>
        <end position="37"/>
    </location>
</feature>
<accession>A0ABW5PID7</accession>
<gene>
    <name evidence="2" type="ORF">ACFSUF_18035</name>
</gene>
<comment type="caution">
    <text evidence="2">The sequence shown here is derived from an EMBL/GenBank/DDBJ whole genome shotgun (WGS) entry which is preliminary data.</text>
</comment>